<organism evidence="1 2">
    <name type="scientific">Nostoc flagelliforme CCNUN1</name>
    <dbReference type="NCBI Taxonomy" id="2038116"/>
    <lineage>
        <taxon>Bacteria</taxon>
        <taxon>Bacillati</taxon>
        <taxon>Cyanobacteriota</taxon>
        <taxon>Cyanophyceae</taxon>
        <taxon>Nostocales</taxon>
        <taxon>Nostocaceae</taxon>
        <taxon>Nostoc</taxon>
    </lineage>
</organism>
<dbReference type="AlphaFoldDB" id="A0A2K8T1W3"/>
<accession>A0A2K8T1W3</accession>
<protein>
    <submittedName>
        <fullName evidence="1">Uncharacterized protein</fullName>
    </submittedName>
</protein>
<dbReference type="EMBL" id="CP024785">
    <property type="protein sequence ID" value="AUB41671.1"/>
    <property type="molecule type" value="Genomic_DNA"/>
</dbReference>
<gene>
    <name evidence="1" type="ORF">COO91_07725</name>
</gene>
<evidence type="ECO:0000313" key="2">
    <source>
        <dbReference type="Proteomes" id="UP000232003"/>
    </source>
</evidence>
<keyword evidence="2" id="KW-1185">Reference proteome</keyword>
<dbReference type="KEGG" id="nfl:COO91_07725"/>
<reference evidence="1 2" key="1">
    <citation type="submission" date="2017-11" db="EMBL/GenBank/DDBJ databases">
        <title>Complete genome of a free-living desiccation-tolerant cyanobacterium and its photosynthetic adaptation to extreme terrestrial habitat.</title>
        <authorList>
            <person name="Shang J."/>
        </authorList>
    </citation>
    <scope>NUCLEOTIDE SEQUENCE [LARGE SCALE GENOMIC DNA]</scope>
    <source>
        <strain evidence="1 2">CCNUN1</strain>
    </source>
</reference>
<name>A0A2K8T1W3_9NOSO</name>
<sequence length="91" mass="10349">MDSGYTALTRERAISELRRAEFHFSCSKNEEKLAKVRATLGNVDQIDFAKNRRVVLAQLRATLAEFRKARVNDGAIKDVQARIKAIESLRD</sequence>
<dbReference type="Proteomes" id="UP000232003">
    <property type="component" value="Chromosome"/>
</dbReference>
<proteinExistence type="predicted"/>
<evidence type="ECO:0000313" key="1">
    <source>
        <dbReference type="EMBL" id="AUB41671.1"/>
    </source>
</evidence>